<protein>
    <submittedName>
        <fullName evidence="1">Uncharacterized protein</fullName>
    </submittedName>
</protein>
<organism evidence="1 2">
    <name type="scientific">Gossypium australe</name>
    <dbReference type="NCBI Taxonomy" id="47621"/>
    <lineage>
        <taxon>Eukaryota</taxon>
        <taxon>Viridiplantae</taxon>
        <taxon>Streptophyta</taxon>
        <taxon>Embryophyta</taxon>
        <taxon>Tracheophyta</taxon>
        <taxon>Spermatophyta</taxon>
        <taxon>Magnoliopsida</taxon>
        <taxon>eudicotyledons</taxon>
        <taxon>Gunneridae</taxon>
        <taxon>Pentapetalae</taxon>
        <taxon>rosids</taxon>
        <taxon>malvids</taxon>
        <taxon>Malvales</taxon>
        <taxon>Malvaceae</taxon>
        <taxon>Malvoideae</taxon>
        <taxon>Gossypium</taxon>
    </lineage>
</organism>
<name>A0A5B6VSX9_9ROSI</name>
<keyword evidence="2" id="KW-1185">Reference proteome</keyword>
<proteinExistence type="predicted"/>
<sequence>MAWRWIAMVQKVDYAWHGKKKFLSQFIFFQEDTLMHMLLTRIMNNSGDLRGFIALLMHRKERNHGIY</sequence>
<gene>
    <name evidence="1" type="ORF">EPI10_022833</name>
</gene>
<evidence type="ECO:0000313" key="1">
    <source>
        <dbReference type="EMBL" id="KAA3472346.1"/>
    </source>
</evidence>
<evidence type="ECO:0000313" key="2">
    <source>
        <dbReference type="Proteomes" id="UP000325315"/>
    </source>
</evidence>
<reference evidence="2" key="1">
    <citation type="journal article" date="2019" name="Plant Biotechnol. J.">
        <title>Genome sequencing of the Australian wild diploid species Gossypium australe highlights disease resistance and delayed gland morphogenesis.</title>
        <authorList>
            <person name="Cai Y."/>
            <person name="Cai X."/>
            <person name="Wang Q."/>
            <person name="Wang P."/>
            <person name="Zhang Y."/>
            <person name="Cai C."/>
            <person name="Xu Y."/>
            <person name="Wang K."/>
            <person name="Zhou Z."/>
            <person name="Wang C."/>
            <person name="Geng S."/>
            <person name="Li B."/>
            <person name="Dong Q."/>
            <person name="Hou Y."/>
            <person name="Wang H."/>
            <person name="Ai P."/>
            <person name="Liu Z."/>
            <person name="Yi F."/>
            <person name="Sun M."/>
            <person name="An G."/>
            <person name="Cheng J."/>
            <person name="Zhang Y."/>
            <person name="Shi Q."/>
            <person name="Xie Y."/>
            <person name="Shi X."/>
            <person name="Chang Y."/>
            <person name="Huang F."/>
            <person name="Chen Y."/>
            <person name="Hong S."/>
            <person name="Mi L."/>
            <person name="Sun Q."/>
            <person name="Zhang L."/>
            <person name="Zhou B."/>
            <person name="Peng R."/>
            <person name="Zhang X."/>
            <person name="Liu F."/>
        </authorList>
    </citation>
    <scope>NUCLEOTIDE SEQUENCE [LARGE SCALE GENOMIC DNA]</scope>
    <source>
        <strain evidence="2">cv. PA1801</strain>
    </source>
</reference>
<dbReference type="AlphaFoldDB" id="A0A5B6VSX9"/>
<dbReference type="Proteomes" id="UP000325315">
    <property type="component" value="Unassembled WGS sequence"/>
</dbReference>
<dbReference type="EMBL" id="SMMG02000005">
    <property type="protein sequence ID" value="KAA3472346.1"/>
    <property type="molecule type" value="Genomic_DNA"/>
</dbReference>
<accession>A0A5B6VSX9</accession>
<comment type="caution">
    <text evidence="1">The sequence shown here is derived from an EMBL/GenBank/DDBJ whole genome shotgun (WGS) entry which is preliminary data.</text>
</comment>